<feature type="region of interest" description="Disordered" evidence="5">
    <location>
        <begin position="286"/>
        <end position="310"/>
    </location>
</feature>
<dbReference type="Pfam" id="PF04479">
    <property type="entry name" value="RTA1"/>
    <property type="match status" value="1"/>
</dbReference>
<evidence type="ECO:0000256" key="6">
    <source>
        <dbReference type="SAM" id="Phobius"/>
    </source>
</evidence>
<evidence type="ECO:0000256" key="4">
    <source>
        <dbReference type="ARBA" id="ARBA00023136"/>
    </source>
</evidence>
<dbReference type="Proteomes" id="UP000799291">
    <property type="component" value="Unassembled WGS sequence"/>
</dbReference>
<dbReference type="OrthoDB" id="3358017at2759"/>
<organism evidence="7 8">
    <name type="scientific">Lentithecium fluviatile CBS 122367</name>
    <dbReference type="NCBI Taxonomy" id="1168545"/>
    <lineage>
        <taxon>Eukaryota</taxon>
        <taxon>Fungi</taxon>
        <taxon>Dikarya</taxon>
        <taxon>Ascomycota</taxon>
        <taxon>Pezizomycotina</taxon>
        <taxon>Dothideomycetes</taxon>
        <taxon>Pleosporomycetidae</taxon>
        <taxon>Pleosporales</taxon>
        <taxon>Massarineae</taxon>
        <taxon>Lentitheciaceae</taxon>
        <taxon>Lentithecium</taxon>
    </lineage>
</organism>
<keyword evidence="3 6" id="KW-1133">Transmembrane helix</keyword>
<dbReference type="PANTHER" id="PTHR31465:SF1">
    <property type="entry name" value="PROTEIN RTA1-RELATED"/>
    <property type="match status" value="1"/>
</dbReference>
<protein>
    <submittedName>
        <fullName evidence="7">RTA1-domain-containing protein</fullName>
    </submittedName>
</protein>
<dbReference type="AlphaFoldDB" id="A0A6G1IFY7"/>
<reference evidence="7" key="1">
    <citation type="journal article" date="2020" name="Stud. Mycol.">
        <title>101 Dothideomycetes genomes: a test case for predicting lifestyles and emergence of pathogens.</title>
        <authorList>
            <person name="Haridas S."/>
            <person name="Albert R."/>
            <person name="Binder M."/>
            <person name="Bloem J."/>
            <person name="Labutti K."/>
            <person name="Salamov A."/>
            <person name="Andreopoulos B."/>
            <person name="Baker S."/>
            <person name="Barry K."/>
            <person name="Bills G."/>
            <person name="Bluhm B."/>
            <person name="Cannon C."/>
            <person name="Castanera R."/>
            <person name="Culley D."/>
            <person name="Daum C."/>
            <person name="Ezra D."/>
            <person name="Gonzalez J."/>
            <person name="Henrissat B."/>
            <person name="Kuo A."/>
            <person name="Liang C."/>
            <person name="Lipzen A."/>
            <person name="Lutzoni F."/>
            <person name="Magnuson J."/>
            <person name="Mondo S."/>
            <person name="Nolan M."/>
            <person name="Ohm R."/>
            <person name="Pangilinan J."/>
            <person name="Park H.-J."/>
            <person name="Ramirez L."/>
            <person name="Alfaro M."/>
            <person name="Sun H."/>
            <person name="Tritt A."/>
            <person name="Yoshinaga Y."/>
            <person name="Zwiers L.-H."/>
            <person name="Turgeon B."/>
            <person name="Goodwin S."/>
            <person name="Spatafora J."/>
            <person name="Crous P."/>
            <person name="Grigoriev I."/>
        </authorList>
    </citation>
    <scope>NUCLEOTIDE SEQUENCE</scope>
    <source>
        <strain evidence="7">CBS 122367</strain>
    </source>
</reference>
<dbReference type="PANTHER" id="PTHR31465">
    <property type="entry name" value="PROTEIN RTA1-RELATED"/>
    <property type="match status" value="1"/>
</dbReference>
<feature type="transmembrane region" description="Helical" evidence="6">
    <location>
        <begin position="216"/>
        <end position="237"/>
    </location>
</feature>
<accession>A0A6G1IFY7</accession>
<feature type="transmembrane region" description="Helical" evidence="6">
    <location>
        <begin position="20"/>
        <end position="43"/>
    </location>
</feature>
<name>A0A6G1IFY7_9PLEO</name>
<feature type="transmembrane region" description="Helical" evidence="6">
    <location>
        <begin position="124"/>
        <end position="141"/>
    </location>
</feature>
<feature type="transmembrane region" description="Helical" evidence="6">
    <location>
        <begin position="161"/>
        <end position="185"/>
    </location>
</feature>
<feature type="transmembrane region" description="Helical" evidence="6">
    <location>
        <begin position="84"/>
        <end position="112"/>
    </location>
</feature>
<feature type="transmembrane region" description="Helical" evidence="6">
    <location>
        <begin position="50"/>
        <end position="72"/>
    </location>
</feature>
<feature type="transmembrane region" description="Helical" evidence="6">
    <location>
        <begin position="249"/>
        <end position="269"/>
    </location>
</feature>
<evidence type="ECO:0000313" key="8">
    <source>
        <dbReference type="Proteomes" id="UP000799291"/>
    </source>
</evidence>
<gene>
    <name evidence="7" type="ORF">K458DRAFT_320830</name>
</gene>
<evidence type="ECO:0000256" key="2">
    <source>
        <dbReference type="ARBA" id="ARBA00022692"/>
    </source>
</evidence>
<evidence type="ECO:0000313" key="7">
    <source>
        <dbReference type="EMBL" id="KAF2676893.1"/>
    </source>
</evidence>
<feature type="compositionally biased region" description="Polar residues" evidence="5">
    <location>
        <begin position="288"/>
        <end position="299"/>
    </location>
</feature>
<dbReference type="InterPro" id="IPR007568">
    <property type="entry name" value="RTA1"/>
</dbReference>
<keyword evidence="8" id="KW-1185">Reference proteome</keyword>
<dbReference type="EMBL" id="MU005628">
    <property type="protein sequence ID" value="KAF2676893.1"/>
    <property type="molecule type" value="Genomic_DNA"/>
</dbReference>
<evidence type="ECO:0000256" key="1">
    <source>
        <dbReference type="ARBA" id="ARBA00004141"/>
    </source>
</evidence>
<dbReference type="GO" id="GO:0016020">
    <property type="term" value="C:membrane"/>
    <property type="evidence" value="ECO:0007669"/>
    <property type="project" value="UniProtKB-SubCell"/>
</dbReference>
<comment type="subcellular location">
    <subcellularLocation>
        <location evidence="1">Membrane</location>
        <topology evidence="1">Multi-pass membrane protein</topology>
    </subcellularLocation>
</comment>
<keyword evidence="4 6" id="KW-0472">Membrane</keyword>
<evidence type="ECO:0000256" key="5">
    <source>
        <dbReference type="SAM" id="MobiDB-lite"/>
    </source>
</evidence>
<evidence type="ECO:0000256" key="3">
    <source>
        <dbReference type="ARBA" id="ARBA00022989"/>
    </source>
</evidence>
<proteinExistence type="predicted"/>
<sequence length="310" mass="35150">MAKRPRPDINDPTRFVYYRYGPSLEAAIVFVILFSLTTAFHIFQIGKKRTWYFIPLAIGGIFESVGYIGRILSHYDQWKLSNFIMQYLLLLVAPALFAASIYIILGRIILLVDGERYAPIRQRWLTKIFVTGDVISFLVQGGGGGIMGSGTEKGMKIGEKLVLVGLFLQLFFFAIFVIVAGTFHYRLVRARPLKKYAGAAPTSFDVHALPWKRHLVALYLASTLILVRSTFRVVEYLMGNAGFLLRKEIFLYIFDAVLMLAVMLIFNWVHPSQVTEALRERLEAEKNGNASKSEMQVQVPQEEVRGGPWS</sequence>
<keyword evidence="2 6" id="KW-0812">Transmembrane</keyword>